<comment type="caution">
    <text evidence="4">The sequence shown here is derived from an EMBL/GenBank/DDBJ whole genome shotgun (WGS) entry which is preliminary data.</text>
</comment>
<sequence>MEGRLSSTLSATVPRACKNLLRPRSEGGGYWSAEAWDPDCRVYAGADIFHTHHYAVEPEGRKPVHTDTPQPSLRGRQDSAGYWGALESDAAVEVNIGSLNLHKDVDATRRTARVSFDEGATHPVQDKSPASGQEGLTRKTSEYWNSANWDLDQHVARKHREVTPSTDAPSNLSRKESNAYWDADQWDPDQRVYVGAEAGQTMHLTAVIDQGEDKLLRAWTGGLTCATYVSTSTTATLDLAATAGEPPLLKDLYDVTADSVGSGSFGVVRLARHYKSDKPCVVKLVKKSQCGAMYKSQVEGGLYESLLGMSKSTPHKNIVQYLDALESSDHYYVIMENLSGPELLEKMEREFPITERHCQEVMKEVVSALAHIHDVVKICHRDIKLDNFRYRSPEPGAPLVLLDFGFLARLDQPWDGKKCGTRMFMAPEMLQESVQQAYIPAMDMWAAGVLLYLLFTGDCPVQPEDMQKMVQGPDSKDIVLKALQVDLLKSVSAEATNLLEKLLDLEAPNRLRAVDALHHQWLSMDLDSGARAVPARRESYRRMASKSAKEVALQDVEPVKEG</sequence>
<keyword evidence="1" id="KW-0547">Nucleotide-binding</keyword>
<dbReference type="SUPFAM" id="SSF56112">
    <property type="entry name" value="Protein kinase-like (PK-like)"/>
    <property type="match status" value="1"/>
</dbReference>
<keyword evidence="1" id="KW-0067">ATP-binding</keyword>
<accession>A0A812I7D8</accession>
<reference evidence="4" key="1">
    <citation type="submission" date="2021-02" db="EMBL/GenBank/DDBJ databases">
        <authorList>
            <person name="Dougan E. K."/>
            <person name="Rhodes N."/>
            <person name="Thang M."/>
            <person name="Chan C."/>
        </authorList>
    </citation>
    <scope>NUCLEOTIDE SEQUENCE</scope>
</reference>
<dbReference type="InterPro" id="IPR017441">
    <property type="entry name" value="Protein_kinase_ATP_BS"/>
</dbReference>
<evidence type="ECO:0000256" key="2">
    <source>
        <dbReference type="SAM" id="MobiDB-lite"/>
    </source>
</evidence>
<feature type="binding site" evidence="1">
    <location>
        <position position="287"/>
    </location>
    <ligand>
        <name>ATP</name>
        <dbReference type="ChEBI" id="CHEBI:30616"/>
    </ligand>
</feature>
<evidence type="ECO:0000256" key="1">
    <source>
        <dbReference type="PROSITE-ProRule" id="PRU10141"/>
    </source>
</evidence>
<dbReference type="AlphaFoldDB" id="A0A812I7D8"/>
<dbReference type="GO" id="GO:0005524">
    <property type="term" value="F:ATP binding"/>
    <property type="evidence" value="ECO:0007669"/>
    <property type="project" value="UniProtKB-UniRule"/>
</dbReference>
<dbReference type="Pfam" id="PF00069">
    <property type="entry name" value="Pkinase"/>
    <property type="match status" value="1"/>
</dbReference>
<protein>
    <submittedName>
        <fullName evidence="4">PSKH1 protein</fullName>
    </submittedName>
</protein>
<dbReference type="PROSITE" id="PS00107">
    <property type="entry name" value="PROTEIN_KINASE_ATP"/>
    <property type="match status" value="1"/>
</dbReference>
<dbReference type="Proteomes" id="UP000604046">
    <property type="component" value="Unassembled WGS sequence"/>
</dbReference>
<feature type="region of interest" description="Disordered" evidence="2">
    <location>
        <begin position="59"/>
        <end position="78"/>
    </location>
</feature>
<dbReference type="Gene3D" id="1.10.510.10">
    <property type="entry name" value="Transferase(Phosphotransferase) domain 1"/>
    <property type="match status" value="1"/>
</dbReference>
<organism evidence="4 5">
    <name type="scientific">Symbiodinium natans</name>
    <dbReference type="NCBI Taxonomy" id="878477"/>
    <lineage>
        <taxon>Eukaryota</taxon>
        <taxon>Sar</taxon>
        <taxon>Alveolata</taxon>
        <taxon>Dinophyceae</taxon>
        <taxon>Suessiales</taxon>
        <taxon>Symbiodiniaceae</taxon>
        <taxon>Symbiodinium</taxon>
    </lineage>
</organism>
<dbReference type="SMART" id="SM00220">
    <property type="entry name" value="S_TKc"/>
    <property type="match status" value="1"/>
</dbReference>
<evidence type="ECO:0000313" key="5">
    <source>
        <dbReference type="Proteomes" id="UP000604046"/>
    </source>
</evidence>
<dbReference type="InterPro" id="IPR011009">
    <property type="entry name" value="Kinase-like_dom_sf"/>
</dbReference>
<dbReference type="EMBL" id="CAJNDS010000202">
    <property type="protein sequence ID" value="CAE7027199.1"/>
    <property type="molecule type" value="Genomic_DNA"/>
</dbReference>
<dbReference type="PROSITE" id="PS50011">
    <property type="entry name" value="PROTEIN_KINASE_DOM"/>
    <property type="match status" value="1"/>
</dbReference>
<proteinExistence type="predicted"/>
<keyword evidence="5" id="KW-1185">Reference proteome</keyword>
<dbReference type="InterPro" id="IPR000719">
    <property type="entry name" value="Prot_kinase_dom"/>
</dbReference>
<feature type="region of interest" description="Disordered" evidence="2">
    <location>
        <begin position="116"/>
        <end position="139"/>
    </location>
</feature>
<dbReference type="GO" id="GO:0004672">
    <property type="term" value="F:protein kinase activity"/>
    <property type="evidence" value="ECO:0007669"/>
    <property type="project" value="InterPro"/>
</dbReference>
<evidence type="ECO:0000313" key="4">
    <source>
        <dbReference type="EMBL" id="CAE7027199.1"/>
    </source>
</evidence>
<gene>
    <name evidence="4" type="primary">PSKH1</name>
    <name evidence="4" type="ORF">SNAT2548_LOCUS3328</name>
</gene>
<feature type="domain" description="Protein kinase" evidence="3">
    <location>
        <begin position="254"/>
        <end position="522"/>
    </location>
</feature>
<dbReference type="OrthoDB" id="10252171at2759"/>
<evidence type="ECO:0000259" key="3">
    <source>
        <dbReference type="PROSITE" id="PS50011"/>
    </source>
</evidence>
<name>A0A812I7D8_9DINO</name>
<dbReference type="PANTHER" id="PTHR24347">
    <property type="entry name" value="SERINE/THREONINE-PROTEIN KINASE"/>
    <property type="match status" value="1"/>
</dbReference>